<accession>A0ABU0YUE9</accession>
<reference evidence="3" key="1">
    <citation type="submission" date="2023-08" db="EMBL/GenBank/DDBJ databases">
        <title>Rhodospirillaceae gen. nov., a novel taxon isolated from the Yangtze River Yuezi River estuary sludge.</title>
        <authorList>
            <person name="Ruan L."/>
        </authorList>
    </citation>
    <scope>NUCLEOTIDE SEQUENCE [LARGE SCALE GENOMIC DNA]</scope>
    <source>
        <strain evidence="3">R-7</strain>
    </source>
</reference>
<protein>
    <submittedName>
        <fullName evidence="2">VOC family protein</fullName>
    </submittedName>
</protein>
<sequence length="122" mass="12873">MPIDHLGFTVADFPRSKAFYLAALAPLGMGIVEEGEGWALLGTDGRPEFWLGGGSAPGAIHFAFIAKTRAQVRAFHAAALAAGGRDNGGPGIRGHYHPNYYGAFVFDPDGHNIEAVCHQPEG</sequence>
<dbReference type="InterPro" id="IPR029068">
    <property type="entry name" value="Glyas_Bleomycin-R_OHBP_Dase"/>
</dbReference>
<dbReference type="InterPro" id="IPR004360">
    <property type="entry name" value="Glyas_Fos-R_dOase_dom"/>
</dbReference>
<proteinExistence type="predicted"/>
<dbReference type="InterPro" id="IPR037523">
    <property type="entry name" value="VOC_core"/>
</dbReference>
<dbReference type="EMBL" id="JAUYVI010000010">
    <property type="protein sequence ID" value="MDQ7251329.1"/>
    <property type="molecule type" value="Genomic_DNA"/>
</dbReference>
<evidence type="ECO:0000259" key="1">
    <source>
        <dbReference type="PROSITE" id="PS51819"/>
    </source>
</evidence>
<feature type="domain" description="VOC" evidence="1">
    <location>
        <begin position="2"/>
        <end position="118"/>
    </location>
</feature>
<evidence type="ECO:0000313" key="3">
    <source>
        <dbReference type="Proteomes" id="UP001230156"/>
    </source>
</evidence>
<evidence type="ECO:0000313" key="2">
    <source>
        <dbReference type="EMBL" id="MDQ7251329.1"/>
    </source>
</evidence>
<dbReference type="Gene3D" id="3.10.180.10">
    <property type="entry name" value="2,3-Dihydroxybiphenyl 1,2-Dioxygenase, domain 1"/>
    <property type="match status" value="1"/>
</dbReference>
<keyword evidence="3" id="KW-1185">Reference proteome</keyword>
<dbReference type="PANTHER" id="PTHR35006:SF2">
    <property type="entry name" value="GLYOXALASE FAMILY PROTEIN (AFU_ORTHOLOGUE AFUA_5G14830)"/>
    <property type="match status" value="1"/>
</dbReference>
<dbReference type="PANTHER" id="PTHR35006">
    <property type="entry name" value="GLYOXALASE FAMILY PROTEIN (AFU_ORTHOLOGUE AFUA_5G14830)"/>
    <property type="match status" value="1"/>
</dbReference>
<comment type="caution">
    <text evidence="2">The sequence shown here is derived from an EMBL/GenBank/DDBJ whole genome shotgun (WGS) entry which is preliminary data.</text>
</comment>
<name>A0ABU0YUE9_9PROT</name>
<dbReference type="Pfam" id="PF00903">
    <property type="entry name" value="Glyoxalase"/>
    <property type="match status" value="1"/>
</dbReference>
<dbReference type="PROSITE" id="PS51819">
    <property type="entry name" value="VOC"/>
    <property type="match status" value="1"/>
</dbReference>
<dbReference type="SUPFAM" id="SSF54593">
    <property type="entry name" value="Glyoxalase/Bleomycin resistance protein/Dihydroxybiphenyl dioxygenase"/>
    <property type="match status" value="1"/>
</dbReference>
<dbReference type="Proteomes" id="UP001230156">
    <property type="component" value="Unassembled WGS sequence"/>
</dbReference>
<dbReference type="RefSeq" id="WP_379961592.1">
    <property type="nucleotide sequence ID" value="NZ_JAUYVI010000010.1"/>
</dbReference>
<dbReference type="CDD" id="cd07262">
    <property type="entry name" value="VOC_like"/>
    <property type="match status" value="1"/>
</dbReference>
<gene>
    <name evidence="2" type="ORF">Q8A70_26830</name>
</gene>
<organism evidence="2 3">
    <name type="scientific">Dongia sedimenti</name>
    <dbReference type="NCBI Taxonomy" id="3064282"/>
    <lineage>
        <taxon>Bacteria</taxon>
        <taxon>Pseudomonadati</taxon>
        <taxon>Pseudomonadota</taxon>
        <taxon>Alphaproteobacteria</taxon>
        <taxon>Rhodospirillales</taxon>
        <taxon>Dongiaceae</taxon>
        <taxon>Dongia</taxon>
    </lineage>
</organism>